<organism evidence="14 15">
    <name type="scientific">Flaviflagellibacter deserti</name>
    <dbReference type="NCBI Taxonomy" id="2267266"/>
    <lineage>
        <taxon>Bacteria</taxon>
        <taxon>Pseudomonadati</taxon>
        <taxon>Pseudomonadota</taxon>
        <taxon>Alphaproteobacteria</taxon>
        <taxon>Hyphomicrobiales</taxon>
        <taxon>Flaviflagellibacter</taxon>
    </lineage>
</organism>
<dbReference type="GO" id="GO:0003848">
    <property type="term" value="F:2-amino-4-hydroxy-6-hydroxymethyldihydropteridine diphosphokinase activity"/>
    <property type="evidence" value="ECO:0007669"/>
    <property type="project" value="UniProtKB-EC"/>
</dbReference>
<evidence type="ECO:0000313" key="14">
    <source>
        <dbReference type="EMBL" id="MFC5067749.1"/>
    </source>
</evidence>
<keyword evidence="5 14" id="KW-0808">Transferase</keyword>
<comment type="caution">
    <text evidence="14">The sequence shown here is derived from an EMBL/GenBank/DDBJ whole genome shotgun (WGS) entry which is preliminary data.</text>
</comment>
<evidence type="ECO:0000256" key="11">
    <source>
        <dbReference type="ARBA" id="ARBA00029766"/>
    </source>
</evidence>
<dbReference type="EMBL" id="JBHSJF010000006">
    <property type="protein sequence ID" value="MFC5067749.1"/>
    <property type="molecule type" value="Genomic_DNA"/>
</dbReference>
<evidence type="ECO:0000259" key="13">
    <source>
        <dbReference type="PROSITE" id="PS00794"/>
    </source>
</evidence>
<dbReference type="InterPro" id="IPR035907">
    <property type="entry name" value="Hppk_sf"/>
</dbReference>
<accession>A0ABV9YZW3</accession>
<dbReference type="SUPFAM" id="SSF55083">
    <property type="entry name" value="6-hydroxymethyl-7,8-dihydropterin pyrophosphokinase, HPPK"/>
    <property type="match status" value="1"/>
</dbReference>
<dbReference type="NCBIfam" id="TIGR01498">
    <property type="entry name" value="folK"/>
    <property type="match status" value="1"/>
</dbReference>
<proteinExistence type="inferred from homology"/>
<protein>
    <recommendedName>
        <fullName evidence="4">2-amino-4-hydroxy-6-hydroxymethyldihydropteridine pyrophosphokinase</fullName>
        <ecNumber evidence="3">2.7.6.3</ecNumber>
    </recommendedName>
    <alternativeName>
        <fullName evidence="11">6-hydroxymethyl-7,8-dihydropterin pyrophosphokinase</fullName>
    </alternativeName>
    <alternativeName>
        <fullName evidence="12">7,8-dihydro-6-hydroxymethylpterin-pyrophosphokinase</fullName>
    </alternativeName>
</protein>
<keyword evidence="15" id="KW-1185">Reference proteome</keyword>
<dbReference type="RefSeq" id="WP_114956665.1">
    <property type="nucleotide sequence ID" value="NZ_JBHSJF010000006.1"/>
</dbReference>
<dbReference type="PANTHER" id="PTHR43071:SF1">
    <property type="entry name" value="2-AMINO-4-HYDROXY-6-HYDROXYMETHYLDIHYDROPTERIDINE PYROPHOSPHOKINASE"/>
    <property type="match status" value="1"/>
</dbReference>
<keyword evidence="8" id="KW-0067">ATP-binding</keyword>
<evidence type="ECO:0000256" key="3">
    <source>
        <dbReference type="ARBA" id="ARBA00013253"/>
    </source>
</evidence>
<evidence type="ECO:0000256" key="9">
    <source>
        <dbReference type="ARBA" id="ARBA00022909"/>
    </source>
</evidence>
<dbReference type="Pfam" id="PF01288">
    <property type="entry name" value="HPPK"/>
    <property type="match status" value="1"/>
</dbReference>
<keyword evidence="6" id="KW-0547">Nucleotide-binding</keyword>
<sequence>MAEAALGLGSNLGDKAATIERAIDRVSKLPDTRLLRRSRLYRTEPWGDTEQDFFLNACALVETTLPPEDLLDYMLGIELVLGRTREKTRRWGPRSIDIDLLFYGDEVRAGEKLTLPHPHLFERAFVLIPLAEIAGGKILSGRRLDDAAKAVDSTGIVVWTP</sequence>
<keyword evidence="9" id="KW-0289">Folate biosynthesis</keyword>
<dbReference type="Gene3D" id="3.30.70.560">
    <property type="entry name" value="7,8-Dihydro-6-hydroxymethylpterin-pyrophosphokinase HPPK"/>
    <property type="match status" value="1"/>
</dbReference>
<keyword evidence="7" id="KW-0418">Kinase</keyword>
<comment type="function">
    <text evidence="10">Catalyzes the transfer of pyrophosphate from adenosine triphosphate (ATP) to 6-hydroxymethyl-7,8-dihydropterin, an enzymatic step in folate biosynthesis pathway.</text>
</comment>
<dbReference type="PANTHER" id="PTHR43071">
    <property type="entry name" value="2-AMINO-4-HYDROXY-6-HYDROXYMETHYLDIHYDROPTERIDINE PYROPHOSPHOKINASE"/>
    <property type="match status" value="1"/>
</dbReference>
<comment type="similarity">
    <text evidence="2">Belongs to the HPPK family.</text>
</comment>
<evidence type="ECO:0000256" key="7">
    <source>
        <dbReference type="ARBA" id="ARBA00022777"/>
    </source>
</evidence>
<dbReference type="Proteomes" id="UP001595796">
    <property type="component" value="Unassembled WGS sequence"/>
</dbReference>
<evidence type="ECO:0000256" key="8">
    <source>
        <dbReference type="ARBA" id="ARBA00022840"/>
    </source>
</evidence>
<evidence type="ECO:0000256" key="4">
    <source>
        <dbReference type="ARBA" id="ARBA00016218"/>
    </source>
</evidence>
<evidence type="ECO:0000256" key="5">
    <source>
        <dbReference type="ARBA" id="ARBA00022679"/>
    </source>
</evidence>
<dbReference type="InterPro" id="IPR000550">
    <property type="entry name" value="Hppk"/>
</dbReference>
<evidence type="ECO:0000256" key="12">
    <source>
        <dbReference type="ARBA" id="ARBA00033413"/>
    </source>
</evidence>
<evidence type="ECO:0000256" key="2">
    <source>
        <dbReference type="ARBA" id="ARBA00005810"/>
    </source>
</evidence>
<dbReference type="PROSITE" id="PS00794">
    <property type="entry name" value="HPPK"/>
    <property type="match status" value="1"/>
</dbReference>
<comment type="pathway">
    <text evidence="1">Cofactor biosynthesis; tetrahydrofolate biosynthesis; 2-amino-4-hydroxy-6-hydroxymethyl-7,8-dihydropteridine diphosphate from 7,8-dihydroneopterin triphosphate: step 4/4.</text>
</comment>
<evidence type="ECO:0000313" key="15">
    <source>
        <dbReference type="Proteomes" id="UP001595796"/>
    </source>
</evidence>
<dbReference type="EC" id="2.7.6.3" evidence="3"/>
<name>A0ABV9YZW3_9HYPH</name>
<evidence type="ECO:0000256" key="6">
    <source>
        <dbReference type="ARBA" id="ARBA00022741"/>
    </source>
</evidence>
<feature type="domain" description="7,8-dihydro-6-hydroxymethylpterin-pyrophosphokinase" evidence="13">
    <location>
        <begin position="90"/>
        <end position="101"/>
    </location>
</feature>
<gene>
    <name evidence="14" type="primary">folK</name>
    <name evidence="14" type="ORF">ACFPFW_06935</name>
</gene>
<evidence type="ECO:0000256" key="1">
    <source>
        <dbReference type="ARBA" id="ARBA00005051"/>
    </source>
</evidence>
<reference evidence="15" key="1">
    <citation type="journal article" date="2019" name="Int. J. Syst. Evol. Microbiol.">
        <title>The Global Catalogue of Microorganisms (GCM) 10K type strain sequencing project: providing services to taxonomists for standard genome sequencing and annotation.</title>
        <authorList>
            <consortium name="The Broad Institute Genomics Platform"/>
            <consortium name="The Broad Institute Genome Sequencing Center for Infectious Disease"/>
            <person name="Wu L."/>
            <person name="Ma J."/>
        </authorList>
    </citation>
    <scope>NUCLEOTIDE SEQUENCE [LARGE SCALE GENOMIC DNA]</scope>
    <source>
        <strain evidence="15">CGMCC 1.16444</strain>
    </source>
</reference>
<dbReference type="CDD" id="cd00483">
    <property type="entry name" value="HPPK"/>
    <property type="match status" value="1"/>
</dbReference>
<evidence type="ECO:0000256" key="10">
    <source>
        <dbReference type="ARBA" id="ARBA00029409"/>
    </source>
</evidence>